<dbReference type="RefSeq" id="WP_031596547.1">
    <property type="nucleotide sequence ID" value="NZ_CP053675.1"/>
</dbReference>
<comment type="caution">
    <text evidence="10">The sequence shown here is derived from an EMBL/GenBank/DDBJ whole genome shotgun (WGS) entry which is preliminary data.</text>
</comment>
<dbReference type="PATRIC" id="fig|1789004.3.peg.217"/>
<dbReference type="Gene3D" id="3.10.580.10">
    <property type="entry name" value="CBS-domain"/>
    <property type="match status" value="1"/>
</dbReference>
<keyword evidence="3 7" id="KW-0129">CBS domain</keyword>
<evidence type="ECO:0000256" key="4">
    <source>
        <dbReference type="PIRNR" id="PIRNR004692"/>
    </source>
</evidence>
<evidence type="ECO:0000256" key="7">
    <source>
        <dbReference type="PROSITE-ProRule" id="PRU00703"/>
    </source>
</evidence>
<reference evidence="10 11" key="1">
    <citation type="submission" date="2016-01" db="EMBL/GenBank/DDBJ databases">
        <title>Genome sequence of the acidophilic iron oxidising Ferrovum strain Z-31.</title>
        <authorList>
            <person name="Poehlein A."/>
            <person name="Ullrich S.R."/>
            <person name="Schloemann M."/>
            <person name="Muehling M."/>
            <person name="Daniel R."/>
        </authorList>
    </citation>
    <scope>NUCLEOTIDE SEQUENCE [LARGE SCALE GENOMIC DNA]</scope>
    <source>
        <strain evidence="10 11">Z-31</strain>
    </source>
</reference>
<dbReference type="PIRSF" id="PIRSF004692">
    <property type="entry name" value="KdsD_KpsF"/>
    <property type="match status" value="1"/>
</dbReference>
<evidence type="ECO:0000256" key="5">
    <source>
        <dbReference type="PIRSR" id="PIRSR004692-2"/>
    </source>
</evidence>
<evidence type="ECO:0000256" key="6">
    <source>
        <dbReference type="PIRSR" id="PIRSR004692-3"/>
    </source>
</evidence>
<accession>A0A149W141</accession>
<keyword evidence="10" id="KW-0413">Isomerase</keyword>
<gene>
    <name evidence="10" type="primary">kdsD</name>
    <name evidence="10" type="ORF">FEMY_02150</name>
</gene>
<dbReference type="EMBL" id="LRRD01000004">
    <property type="protein sequence ID" value="KXW59158.1"/>
    <property type="molecule type" value="Genomic_DNA"/>
</dbReference>
<keyword evidence="2" id="KW-0677">Repeat</keyword>
<evidence type="ECO:0000313" key="10">
    <source>
        <dbReference type="EMBL" id="KXW59158.1"/>
    </source>
</evidence>
<dbReference type="SUPFAM" id="SSF53697">
    <property type="entry name" value="SIS domain"/>
    <property type="match status" value="1"/>
</dbReference>
<feature type="site" description="Catalytically relevant" evidence="6">
    <location>
        <position position="197"/>
    </location>
</feature>
<dbReference type="FunFam" id="3.40.50.10490:FF:000011">
    <property type="entry name" value="Arabinose 5-phosphate isomerase"/>
    <property type="match status" value="1"/>
</dbReference>
<dbReference type="Pfam" id="PF00571">
    <property type="entry name" value="CBS"/>
    <property type="match status" value="2"/>
</dbReference>
<dbReference type="InterPro" id="IPR050986">
    <property type="entry name" value="GutQ/KpsF_isomerases"/>
</dbReference>
<feature type="domain" description="CBS" evidence="8">
    <location>
        <begin position="214"/>
        <end position="273"/>
    </location>
</feature>
<dbReference type="GO" id="GO:1901135">
    <property type="term" value="P:carbohydrate derivative metabolic process"/>
    <property type="evidence" value="ECO:0007669"/>
    <property type="project" value="InterPro"/>
</dbReference>
<dbReference type="GO" id="GO:0046872">
    <property type="term" value="F:metal ion binding"/>
    <property type="evidence" value="ECO:0007669"/>
    <property type="project" value="UniProtKB-KW"/>
</dbReference>
<keyword evidence="5" id="KW-0479">Metal-binding</keyword>
<comment type="similarity">
    <text evidence="1 4">Belongs to the SIS family. GutQ/KpsF subfamily.</text>
</comment>
<dbReference type="SMART" id="SM00116">
    <property type="entry name" value="CBS"/>
    <property type="match status" value="2"/>
</dbReference>
<dbReference type="PANTHER" id="PTHR42745">
    <property type="match status" value="1"/>
</dbReference>
<dbReference type="InterPro" id="IPR046342">
    <property type="entry name" value="CBS_dom_sf"/>
</dbReference>
<dbReference type="InterPro" id="IPR004800">
    <property type="entry name" value="KdsD/KpsF-type"/>
</dbReference>
<feature type="domain" description="SIS" evidence="9">
    <location>
        <begin position="45"/>
        <end position="188"/>
    </location>
</feature>
<dbReference type="InterPro" id="IPR000644">
    <property type="entry name" value="CBS_dom"/>
</dbReference>
<dbReference type="NCBIfam" id="TIGR00393">
    <property type="entry name" value="kpsF"/>
    <property type="match status" value="1"/>
</dbReference>
<keyword evidence="5" id="KW-0862">Zinc</keyword>
<dbReference type="Gene3D" id="3.40.50.10490">
    <property type="entry name" value="Glucose-6-phosphate isomerase like protein, domain 1"/>
    <property type="match status" value="1"/>
</dbReference>
<dbReference type="GO" id="GO:0019146">
    <property type="term" value="F:arabinose-5-phosphate isomerase activity"/>
    <property type="evidence" value="ECO:0007669"/>
    <property type="project" value="UniProtKB-EC"/>
</dbReference>
<dbReference type="InterPro" id="IPR046348">
    <property type="entry name" value="SIS_dom_sf"/>
</dbReference>
<dbReference type="PROSITE" id="PS51464">
    <property type="entry name" value="SIS"/>
    <property type="match status" value="1"/>
</dbReference>
<dbReference type="CDD" id="cd04604">
    <property type="entry name" value="CBS_pair_SIS_assoc"/>
    <property type="match status" value="1"/>
</dbReference>
<dbReference type="GeneID" id="301709902"/>
<dbReference type="EC" id="5.3.1.13" evidence="10"/>
<feature type="binding site" evidence="5">
    <location>
        <position position="86"/>
    </location>
    <ligand>
        <name>Zn(2+)</name>
        <dbReference type="ChEBI" id="CHEBI:29105"/>
    </ligand>
</feature>
<dbReference type="InterPro" id="IPR035474">
    <property type="entry name" value="SIS_Kpsf"/>
</dbReference>
<dbReference type="GO" id="GO:0005975">
    <property type="term" value="P:carbohydrate metabolic process"/>
    <property type="evidence" value="ECO:0007669"/>
    <property type="project" value="InterPro"/>
</dbReference>
<evidence type="ECO:0000256" key="3">
    <source>
        <dbReference type="ARBA" id="ARBA00023122"/>
    </source>
</evidence>
<evidence type="ECO:0000256" key="2">
    <source>
        <dbReference type="ARBA" id="ARBA00022737"/>
    </source>
</evidence>
<sequence length="333" mass="35814">MNAHPDSFPPLSPDTLLSMARTILGIESAAIQYQATRLGEHFVAAHHLLLDCRGRIVVSGMGKSGHIGSKIASTLASTGSPAFFMHPAEASHGDLGMILAEDVLLALSNSGESDELLTITPLLKRRGTRILALTGNARSRLARLADVHLEVRVEREACPLNLAPTASTTAVLALGDALALTLLEARGFSADDFARTHPGGALGKRLLLAVQDIMHQGERIPWVMHQATVAEALRVMSDKGLGMTAVVGDDNHLEGIFTDGDLRRALETGTVNLLEQEVSQWMTRHPVVTHPDELAANAAQVMQDKRIFGLCVVEKKRLVGAFNMHDLLRHGIV</sequence>
<evidence type="ECO:0000313" key="11">
    <source>
        <dbReference type="Proteomes" id="UP000075653"/>
    </source>
</evidence>
<evidence type="ECO:0000259" key="9">
    <source>
        <dbReference type="PROSITE" id="PS51464"/>
    </source>
</evidence>
<organism evidence="10 11">
    <name type="scientific">Ferrovum myxofaciens</name>
    <dbReference type="NCBI Taxonomy" id="416213"/>
    <lineage>
        <taxon>Bacteria</taxon>
        <taxon>Pseudomonadati</taxon>
        <taxon>Pseudomonadota</taxon>
        <taxon>Betaproteobacteria</taxon>
        <taxon>Ferrovales</taxon>
        <taxon>Ferrovaceae</taxon>
        <taxon>Ferrovum</taxon>
    </lineage>
</organism>
<dbReference type="PROSITE" id="PS51371">
    <property type="entry name" value="CBS"/>
    <property type="match status" value="2"/>
</dbReference>
<dbReference type="PANTHER" id="PTHR42745:SF1">
    <property type="entry name" value="ARABINOSE 5-PHOSPHATE ISOMERASE KDSD"/>
    <property type="match status" value="1"/>
</dbReference>
<dbReference type="Pfam" id="PF01380">
    <property type="entry name" value="SIS"/>
    <property type="match status" value="1"/>
</dbReference>
<feature type="domain" description="CBS" evidence="8">
    <location>
        <begin position="282"/>
        <end position="333"/>
    </location>
</feature>
<evidence type="ECO:0000259" key="8">
    <source>
        <dbReference type="PROSITE" id="PS51371"/>
    </source>
</evidence>
<dbReference type="STRING" id="1789004.FEMY_02150"/>
<feature type="site" description="Catalytically relevant" evidence="6">
    <location>
        <position position="63"/>
    </location>
</feature>
<feature type="site" description="Catalytically relevant" evidence="6">
    <location>
        <position position="115"/>
    </location>
</feature>
<dbReference type="GO" id="GO:0097367">
    <property type="term" value="F:carbohydrate derivative binding"/>
    <property type="evidence" value="ECO:0007669"/>
    <property type="project" value="InterPro"/>
</dbReference>
<evidence type="ECO:0000256" key="1">
    <source>
        <dbReference type="ARBA" id="ARBA00008165"/>
    </source>
</evidence>
<feature type="site" description="Catalytically relevant" evidence="6">
    <location>
        <position position="156"/>
    </location>
</feature>
<dbReference type="CDD" id="cd05014">
    <property type="entry name" value="SIS_Kpsf"/>
    <property type="match status" value="1"/>
</dbReference>
<dbReference type="OrthoDB" id="9762536at2"/>
<dbReference type="InterPro" id="IPR001347">
    <property type="entry name" value="SIS_dom"/>
</dbReference>
<dbReference type="AlphaFoldDB" id="A0A149W141"/>
<name>A0A149W141_9PROT</name>
<keyword evidence="11" id="KW-1185">Reference proteome</keyword>
<dbReference type="Proteomes" id="UP000075653">
    <property type="component" value="Unassembled WGS sequence"/>
</dbReference>
<proteinExistence type="inferred from homology"/>
<protein>
    <submittedName>
        <fullName evidence="10">Arabinose 5-phosphate isomerase KdsD</fullName>
        <ecNumber evidence="10">5.3.1.13</ecNumber>
    </submittedName>
</protein>